<evidence type="ECO:0000313" key="2">
    <source>
        <dbReference type="Proteomes" id="UP000580709"/>
    </source>
</evidence>
<keyword evidence="2" id="KW-1185">Reference proteome</keyword>
<gene>
    <name evidence="1" type="ORF">H0H28_12370</name>
</gene>
<protein>
    <submittedName>
        <fullName evidence="1">Uncharacterized protein</fullName>
    </submittedName>
</protein>
<feature type="non-terminal residue" evidence="1">
    <location>
        <position position="1"/>
    </location>
</feature>
<reference evidence="1 2" key="1">
    <citation type="submission" date="2020-07" db="EMBL/GenBank/DDBJ databases">
        <authorList>
            <person name="Khare M."/>
        </authorList>
    </citation>
    <scope>NUCLEOTIDE SEQUENCE [LARGE SCALE GENOMIC DNA]</scope>
    <source>
        <strain evidence="1 2">P8776</strain>
    </source>
</reference>
<accession>A0A838WUT6</accession>
<dbReference type="AlphaFoldDB" id="A0A838WUT6"/>
<sequence>VVDEPDPRQSRETLLALAGLANEPLIALGPEFGTEQELSRRIMRAEEYY</sequence>
<dbReference type="Proteomes" id="UP000580709">
    <property type="component" value="Unassembled WGS sequence"/>
</dbReference>
<comment type="caution">
    <text evidence="1">The sequence shown here is derived from an EMBL/GenBank/DDBJ whole genome shotgun (WGS) entry which is preliminary data.</text>
</comment>
<name>A0A838WUT6_9CORY</name>
<proteinExistence type="predicted"/>
<organism evidence="1 2">
    <name type="scientific">Corynebacterium sanguinis</name>
    <dbReference type="NCBI Taxonomy" id="2594913"/>
    <lineage>
        <taxon>Bacteria</taxon>
        <taxon>Bacillati</taxon>
        <taxon>Actinomycetota</taxon>
        <taxon>Actinomycetes</taxon>
        <taxon>Mycobacteriales</taxon>
        <taxon>Corynebacteriaceae</taxon>
        <taxon>Corynebacterium</taxon>
    </lineage>
</organism>
<evidence type="ECO:0000313" key="1">
    <source>
        <dbReference type="EMBL" id="MBA4506092.1"/>
    </source>
</evidence>
<dbReference type="EMBL" id="JACEOR010000552">
    <property type="protein sequence ID" value="MBA4506092.1"/>
    <property type="molecule type" value="Genomic_DNA"/>
</dbReference>